<gene>
    <name evidence="2" type="ORF">M5D96_011695</name>
</gene>
<sequence length="142" mass="14960">MSIEEDSSLMAPSERFGAGTGENTSFSASSLLGVNWASDMPWKSMRQPRVGVNGRPIFRLVGSGSSVSASRSARAGLATPAGLQAASEASLGRWISKGFSEAGASPPRKFRPGFTNPLAGVAAKRMTWKHTKSLSIFKVLNT</sequence>
<dbReference type="AlphaFoldDB" id="A0A9P9YED3"/>
<protein>
    <submittedName>
        <fullName evidence="2">Uncharacterized protein</fullName>
    </submittedName>
</protein>
<comment type="caution">
    <text evidence="2">The sequence shown here is derived from an EMBL/GenBank/DDBJ whole genome shotgun (WGS) entry which is preliminary data.</text>
</comment>
<proteinExistence type="predicted"/>
<keyword evidence="3" id="KW-1185">Reference proteome</keyword>
<evidence type="ECO:0000313" key="3">
    <source>
        <dbReference type="Proteomes" id="UP001059596"/>
    </source>
</evidence>
<evidence type="ECO:0000313" key="2">
    <source>
        <dbReference type="EMBL" id="KAI8035472.1"/>
    </source>
</evidence>
<evidence type="ECO:0000256" key="1">
    <source>
        <dbReference type="SAM" id="MobiDB-lite"/>
    </source>
</evidence>
<reference evidence="2" key="1">
    <citation type="journal article" date="2023" name="Genome Biol. Evol.">
        <title>Long-read-based Genome Assembly of Drosophila gunungcola Reveals Fewer Chemosensory Genes in Flower-breeding Species.</title>
        <authorList>
            <person name="Negi A."/>
            <person name="Liao B.Y."/>
            <person name="Yeh S.D."/>
        </authorList>
    </citation>
    <scope>NUCLEOTIDE SEQUENCE</scope>
    <source>
        <strain evidence="2">Sukarami</strain>
    </source>
</reference>
<feature type="region of interest" description="Disordered" evidence="1">
    <location>
        <begin position="1"/>
        <end position="22"/>
    </location>
</feature>
<dbReference type="EMBL" id="JAMKOV010000035">
    <property type="protein sequence ID" value="KAI8035472.1"/>
    <property type="molecule type" value="Genomic_DNA"/>
</dbReference>
<feature type="non-terminal residue" evidence="2">
    <location>
        <position position="142"/>
    </location>
</feature>
<organism evidence="2 3">
    <name type="scientific">Drosophila gunungcola</name>
    <name type="common">fruit fly</name>
    <dbReference type="NCBI Taxonomy" id="103775"/>
    <lineage>
        <taxon>Eukaryota</taxon>
        <taxon>Metazoa</taxon>
        <taxon>Ecdysozoa</taxon>
        <taxon>Arthropoda</taxon>
        <taxon>Hexapoda</taxon>
        <taxon>Insecta</taxon>
        <taxon>Pterygota</taxon>
        <taxon>Neoptera</taxon>
        <taxon>Endopterygota</taxon>
        <taxon>Diptera</taxon>
        <taxon>Brachycera</taxon>
        <taxon>Muscomorpha</taxon>
        <taxon>Ephydroidea</taxon>
        <taxon>Drosophilidae</taxon>
        <taxon>Drosophila</taxon>
        <taxon>Sophophora</taxon>
    </lineage>
</organism>
<accession>A0A9P9YED3</accession>
<dbReference type="Proteomes" id="UP001059596">
    <property type="component" value="Unassembled WGS sequence"/>
</dbReference>
<name>A0A9P9YED3_9MUSC</name>